<reference evidence="1" key="1">
    <citation type="submission" date="2021-07" db="EMBL/GenBank/DDBJ databases">
        <authorList>
            <person name="Branca A.L. A."/>
        </authorList>
    </citation>
    <scope>NUCLEOTIDE SEQUENCE</scope>
</reference>
<evidence type="ECO:0000313" key="1">
    <source>
        <dbReference type="EMBL" id="CAG8326252.1"/>
    </source>
</evidence>
<organism evidence="1 2">
    <name type="scientific">Penicillium salamii</name>
    <dbReference type="NCBI Taxonomy" id="1612424"/>
    <lineage>
        <taxon>Eukaryota</taxon>
        <taxon>Fungi</taxon>
        <taxon>Dikarya</taxon>
        <taxon>Ascomycota</taxon>
        <taxon>Pezizomycotina</taxon>
        <taxon>Eurotiomycetes</taxon>
        <taxon>Eurotiomycetidae</taxon>
        <taxon>Eurotiales</taxon>
        <taxon>Aspergillaceae</taxon>
        <taxon>Penicillium</taxon>
    </lineage>
</organism>
<dbReference type="AlphaFoldDB" id="A0A9W4IKN1"/>
<accession>A0A9W4IKN1</accession>
<dbReference type="Proteomes" id="UP001152592">
    <property type="component" value="Unassembled WGS sequence"/>
</dbReference>
<gene>
    <name evidence="1" type="ORF">PSALAMII_LOCUS2426</name>
</gene>
<comment type="caution">
    <text evidence="1">The sequence shown here is derived from an EMBL/GenBank/DDBJ whole genome shotgun (WGS) entry which is preliminary data.</text>
</comment>
<sequence length="220" mass="25028">MAFSPSKSRETTLNIDPHCDNDGFLISTLRAGGPELTSLPAFHKPVSREYRRTTHTEQLSEQRELEEEVRKILGELGINQRINVDIVGRYSMVRPEPAPIPTVPVVFADPLPIDKLIHETLLRRPHCHPISKSDPICPIWGRICGQILTDCNIQQWSGVSYWRYGTDDVPDNNPMTVIMSLLESAQGSFAKDLQWIRGILEANELEDIDILFMRDETVRL</sequence>
<name>A0A9W4IKN1_9EURO</name>
<evidence type="ECO:0000313" key="2">
    <source>
        <dbReference type="Proteomes" id="UP001152592"/>
    </source>
</evidence>
<proteinExistence type="predicted"/>
<dbReference type="EMBL" id="CAJVPD010000110">
    <property type="protein sequence ID" value="CAG8326252.1"/>
    <property type="molecule type" value="Genomic_DNA"/>
</dbReference>
<protein>
    <submittedName>
        <fullName evidence="1">Uncharacterized protein</fullName>
    </submittedName>
</protein>
<dbReference type="OrthoDB" id="1704689at2759"/>